<organism evidence="1 2">
    <name type="scientific">Spongisporangium articulatum</name>
    <dbReference type="NCBI Taxonomy" id="3362603"/>
    <lineage>
        <taxon>Bacteria</taxon>
        <taxon>Bacillati</taxon>
        <taxon>Actinomycetota</taxon>
        <taxon>Actinomycetes</taxon>
        <taxon>Kineosporiales</taxon>
        <taxon>Kineosporiaceae</taxon>
        <taxon>Spongisporangium</taxon>
    </lineage>
</organism>
<dbReference type="InterPro" id="IPR029044">
    <property type="entry name" value="Nucleotide-diphossugar_trans"/>
</dbReference>
<protein>
    <recommendedName>
        <fullName evidence="3">Glycosyltransferase 2-like domain-containing protein</fullName>
    </recommendedName>
</protein>
<dbReference type="Proteomes" id="UP001612915">
    <property type="component" value="Unassembled WGS sequence"/>
</dbReference>
<reference evidence="1 2" key="1">
    <citation type="submission" date="2024-10" db="EMBL/GenBank/DDBJ databases">
        <title>The Natural Products Discovery Center: Release of the First 8490 Sequenced Strains for Exploring Actinobacteria Biosynthetic Diversity.</title>
        <authorList>
            <person name="Kalkreuter E."/>
            <person name="Kautsar S.A."/>
            <person name="Yang D."/>
            <person name="Bader C.D."/>
            <person name="Teijaro C.N."/>
            <person name="Fluegel L."/>
            <person name="Davis C.M."/>
            <person name="Simpson J.R."/>
            <person name="Lauterbach L."/>
            <person name="Steele A.D."/>
            <person name="Gui C."/>
            <person name="Meng S."/>
            <person name="Li G."/>
            <person name="Viehrig K."/>
            <person name="Ye F."/>
            <person name="Su P."/>
            <person name="Kiefer A.F."/>
            <person name="Nichols A."/>
            <person name="Cepeda A.J."/>
            <person name="Yan W."/>
            <person name="Fan B."/>
            <person name="Jiang Y."/>
            <person name="Adhikari A."/>
            <person name="Zheng C.-J."/>
            <person name="Schuster L."/>
            <person name="Cowan T.M."/>
            <person name="Smanski M.J."/>
            <person name="Chevrette M.G."/>
            <person name="De Carvalho L.P.S."/>
            <person name="Shen B."/>
        </authorList>
    </citation>
    <scope>NUCLEOTIDE SEQUENCE [LARGE SCALE GENOMIC DNA]</scope>
    <source>
        <strain evidence="1 2">NPDC049639</strain>
    </source>
</reference>
<dbReference type="RefSeq" id="WP_398284182.1">
    <property type="nucleotide sequence ID" value="NZ_JBITLV010000008.1"/>
</dbReference>
<dbReference type="SUPFAM" id="SSF53448">
    <property type="entry name" value="Nucleotide-diphospho-sugar transferases"/>
    <property type="match status" value="1"/>
</dbReference>
<accession>A0ABW8AU20</accession>
<gene>
    <name evidence="1" type="ORF">ACIB24_21130</name>
</gene>
<proteinExistence type="predicted"/>
<name>A0ABW8AU20_9ACTN</name>
<evidence type="ECO:0008006" key="3">
    <source>
        <dbReference type="Google" id="ProtNLM"/>
    </source>
</evidence>
<comment type="caution">
    <text evidence="1">The sequence shown here is derived from an EMBL/GenBank/DDBJ whole genome shotgun (WGS) entry which is preliminary data.</text>
</comment>
<keyword evidence="2" id="KW-1185">Reference proteome</keyword>
<evidence type="ECO:0000313" key="1">
    <source>
        <dbReference type="EMBL" id="MFI7589578.1"/>
    </source>
</evidence>
<evidence type="ECO:0000313" key="2">
    <source>
        <dbReference type="Proteomes" id="UP001612915"/>
    </source>
</evidence>
<sequence length="353" mass="40431">MSVRGRYWQARFARWGRPAHPHPQPGYSLLLPVPGDLPVFLELALAVCRLQDPTHRVETLVIPDRSTAAVRRVVADARRDWPDPLRLLPLPAAERLVLPRLGDPGRNHGAQLVTGVRAAQADRIVLHDADLFLRDPRVHADEFELAEKEDVDVLGISPAWDDWYAERGRRLAATWELCGRVAWFRDFPPHRHFGHDAVVDGERHTFDTTFWPQLHTGPGRIDVGVGLAERTVHFNYTISTYRLFQRAARSREPFRDKAFRILLIRLFVELFGRVEHPYGLPTLEQLGDGLHRGGQHLRVLYSRQDGETYRRVREGLGAVVEGPWSSPERAARCRELLAAFDEHFKDFFVVDLS</sequence>
<dbReference type="EMBL" id="JBITLV010000008">
    <property type="protein sequence ID" value="MFI7589578.1"/>
    <property type="molecule type" value="Genomic_DNA"/>
</dbReference>
<dbReference type="Gene3D" id="3.90.550.10">
    <property type="entry name" value="Spore Coat Polysaccharide Biosynthesis Protein SpsA, Chain A"/>
    <property type="match status" value="1"/>
</dbReference>